<dbReference type="PANTHER" id="PTHR43180">
    <property type="entry name" value="3-OXOACYL-(ACYL-CARRIER-PROTEIN) REDUCTASE (AFU_ORTHOLOGUE AFUA_6G11210)"/>
    <property type="match status" value="1"/>
</dbReference>
<dbReference type="PANTHER" id="PTHR43180:SF16">
    <property type="entry name" value="BACILYSIN BIOSYNTHESIS OXIDOREDUCTASE BACC"/>
    <property type="match status" value="1"/>
</dbReference>
<dbReference type="PROSITE" id="PS00061">
    <property type="entry name" value="ADH_SHORT"/>
    <property type="match status" value="1"/>
</dbReference>
<dbReference type="AlphaFoldDB" id="A0A3N2PJJ0"/>
<dbReference type="STRING" id="1314773.A0A3N2PJJ0"/>
<evidence type="ECO:0000256" key="3">
    <source>
        <dbReference type="ARBA" id="ARBA00023002"/>
    </source>
</evidence>
<keyword evidence="6" id="KW-1185">Reference proteome</keyword>
<evidence type="ECO:0000313" key="5">
    <source>
        <dbReference type="EMBL" id="ROT34679.1"/>
    </source>
</evidence>
<dbReference type="RefSeq" id="XP_028462485.1">
    <property type="nucleotide sequence ID" value="XM_028610980.1"/>
</dbReference>
<dbReference type="OrthoDB" id="498125at2759"/>
<evidence type="ECO:0000256" key="1">
    <source>
        <dbReference type="ARBA" id="ARBA00006484"/>
    </source>
</evidence>
<protein>
    <submittedName>
        <fullName evidence="5">NAD(P)-binding protein</fullName>
    </submittedName>
</protein>
<dbReference type="InterPro" id="IPR020904">
    <property type="entry name" value="Sc_DH/Rdtase_CS"/>
</dbReference>
<dbReference type="GeneID" id="39579458"/>
<dbReference type="Proteomes" id="UP000272025">
    <property type="component" value="Unassembled WGS sequence"/>
</dbReference>
<comment type="similarity">
    <text evidence="1">Belongs to the short-chain dehydrogenases/reductases (SDR) family.</text>
</comment>
<dbReference type="SUPFAM" id="SSF51735">
    <property type="entry name" value="NAD(P)-binding Rossmann-fold domains"/>
    <property type="match status" value="1"/>
</dbReference>
<dbReference type="Pfam" id="PF00106">
    <property type="entry name" value="adh_short"/>
    <property type="match status" value="2"/>
</dbReference>
<keyword evidence="3" id="KW-0560">Oxidoreductase</keyword>
<accession>A0A3N2PJJ0</accession>
<dbReference type="InterPro" id="IPR002347">
    <property type="entry name" value="SDR_fam"/>
</dbReference>
<proteinExistence type="inferred from homology"/>
<reference evidence="5 6" key="1">
    <citation type="journal article" date="2018" name="Mol. Ecol.">
        <title>The obligate alkalophilic soda-lake fungus Sodiomyces alkalinus has shifted to a protein diet.</title>
        <authorList>
            <person name="Grum-Grzhimaylo A.A."/>
            <person name="Falkoski D.L."/>
            <person name="van den Heuvel J."/>
            <person name="Valero-Jimenez C.A."/>
            <person name="Min B."/>
            <person name="Choi I.G."/>
            <person name="Lipzen A."/>
            <person name="Daum C.G."/>
            <person name="Aanen D.K."/>
            <person name="Tsang A."/>
            <person name="Henrissat B."/>
            <person name="Bilanenko E.N."/>
            <person name="de Vries R.P."/>
            <person name="van Kan J.A.L."/>
            <person name="Grigoriev I.V."/>
            <person name="Debets A.J.M."/>
        </authorList>
    </citation>
    <scope>NUCLEOTIDE SEQUENCE [LARGE SCALE GENOMIC DNA]</scope>
    <source>
        <strain evidence="5 6">F11</strain>
    </source>
</reference>
<dbReference type="GO" id="GO:0016491">
    <property type="term" value="F:oxidoreductase activity"/>
    <property type="evidence" value="ECO:0007669"/>
    <property type="project" value="UniProtKB-KW"/>
</dbReference>
<dbReference type="EMBL" id="ML119066">
    <property type="protein sequence ID" value="ROT34679.1"/>
    <property type="molecule type" value="Genomic_DNA"/>
</dbReference>
<keyword evidence="2" id="KW-0521">NADP</keyword>
<evidence type="ECO:0000256" key="4">
    <source>
        <dbReference type="SAM" id="MobiDB-lite"/>
    </source>
</evidence>
<evidence type="ECO:0000256" key="2">
    <source>
        <dbReference type="ARBA" id="ARBA00022857"/>
    </source>
</evidence>
<dbReference type="Gene3D" id="3.40.50.720">
    <property type="entry name" value="NAD(P)-binding Rossmann-like Domain"/>
    <property type="match status" value="1"/>
</dbReference>
<feature type="region of interest" description="Disordered" evidence="4">
    <location>
        <begin position="305"/>
        <end position="326"/>
    </location>
</feature>
<sequence length="386" mass="41120">MGYHDLTETAKLSPPIDTSQPYDITKVVGKTILITGGALGLGAAFARHWAAHGANLVIGDINDTAGEQLVAEFRTRHPDASHHFFHCDVTDWDSQVALFKAAARASPHGGIDVVVANAGVNLPPANYRFENPLADPSDPDAPPRPDTRIIDINVTAAMHTAHLALFWLPRNAPSQLNPAPRDSHSSSHSSSSSVSPSRDRCLLLVGSVAGLSPFVGQVQYTASKHAITGLFRALRGSAWTHGVRTTLLCPYFVSGSNMLPTAIEAAFLAGGAGGASIEDVVDAATRLVADDGIVGRALVVGPRVGDVEEDDGEGANGSKETNRGQETRATTGIWDCYAEDYKDAETFIWRWVRMLNAVEKAKGVVGLVTDLVAILFRTKRSARAWS</sequence>
<organism evidence="5 6">
    <name type="scientific">Sodiomyces alkalinus (strain CBS 110278 / VKM F-3762 / F11)</name>
    <name type="common">Alkaliphilic filamentous fungus</name>
    <dbReference type="NCBI Taxonomy" id="1314773"/>
    <lineage>
        <taxon>Eukaryota</taxon>
        <taxon>Fungi</taxon>
        <taxon>Dikarya</taxon>
        <taxon>Ascomycota</taxon>
        <taxon>Pezizomycotina</taxon>
        <taxon>Sordariomycetes</taxon>
        <taxon>Hypocreomycetidae</taxon>
        <taxon>Glomerellales</taxon>
        <taxon>Plectosphaerellaceae</taxon>
        <taxon>Sodiomyces</taxon>
    </lineage>
</organism>
<name>A0A3N2PJJ0_SODAK</name>
<dbReference type="InterPro" id="IPR036291">
    <property type="entry name" value="NAD(P)-bd_dom_sf"/>
</dbReference>
<feature type="region of interest" description="Disordered" evidence="4">
    <location>
        <begin position="176"/>
        <end position="197"/>
    </location>
</feature>
<dbReference type="PRINTS" id="PR00081">
    <property type="entry name" value="GDHRDH"/>
</dbReference>
<gene>
    <name evidence="5" type="ORF">SODALDRAFT_329539</name>
</gene>
<feature type="compositionally biased region" description="Low complexity" evidence="4">
    <location>
        <begin position="186"/>
        <end position="196"/>
    </location>
</feature>
<evidence type="ECO:0000313" key="6">
    <source>
        <dbReference type="Proteomes" id="UP000272025"/>
    </source>
</evidence>